<protein>
    <recommendedName>
        <fullName evidence="11">3-dehydroquinate synthase</fullName>
        <ecNumber evidence="11">4.2.3.4</ecNumber>
    </recommendedName>
</protein>
<dbReference type="InterPro" id="IPR056179">
    <property type="entry name" value="DHQS_C"/>
</dbReference>
<dbReference type="Proteomes" id="UP000059672">
    <property type="component" value="Chromosome"/>
</dbReference>
<reference evidence="15" key="1">
    <citation type="submission" date="2015-12" db="EMBL/GenBank/DDBJ databases">
        <title>Complete genome sequence of Lutibacter profundus strain LP1.</title>
        <authorList>
            <person name="Wissuwa J."/>
            <person name="Le Moine Bauer S."/>
            <person name="Stokke R."/>
            <person name="Dahle H."/>
            <person name="Steen I.H."/>
        </authorList>
    </citation>
    <scope>NUCLEOTIDE SEQUENCE [LARGE SCALE GENOMIC DNA]</scope>
    <source>
        <strain evidence="15">LP1</strain>
    </source>
</reference>
<evidence type="ECO:0000256" key="11">
    <source>
        <dbReference type="NCBIfam" id="TIGR01357"/>
    </source>
</evidence>
<sequence>MKPILSNNYYVNFQNDAYSKLNEYILTYKPSTVFVLVDENTNTHCLPILLQELSTSITIEIIEIESGEENKNLETCSGVWNALTELGADRKSLMINLGGGVITDLGGFVASTFKRGIAFINIPTTLLSMVDASVGGKTGVDLGVLKNQIGLFSNPEMVLIDFRYLETLPKRELRSGLAEIIKYGLTYDIKVWNTIKTRKDFNLNDLNTLIYRSIQIKNEITIKDPKEAGLRKVLNFGHTLGHAIESYFLECKDKENLTHGEAIAIGMITETYISKILLNFPSKELENIKKILLSIYNKVSINPSDYDAIIELLIHDKKNINGQVNFVLLTNFEKFKLDCNVEKELIVKALDYYNS</sequence>
<dbReference type="InterPro" id="IPR050071">
    <property type="entry name" value="Dehydroquinate_synthase"/>
</dbReference>
<comment type="cofactor">
    <cofactor evidence="2">
        <name>Co(2+)</name>
        <dbReference type="ChEBI" id="CHEBI:48828"/>
    </cofactor>
</comment>
<evidence type="ECO:0000256" key="2">
    <source>
        <dbReference type="ARBA" id="ARBA00001941"/>
    </source>
</evidence>
<dbReference type="GO" id="GO:0046872">
    <property type="term" value="F:metal ion binding"/>
    <property type="evidence" value="ECO:0007669"/>
    <property type="project" value="UniProtKB-KW"/>
</dbReference>
<dbReference type="PANTHER" id="PTHR43622">
    <property type="entry name" value="3-DEHYDROQUINATE SYNTHASE"/>
    <property type="match status" value="1"/>
</dbReference>
<dbReference type="GO" id="GO:0009423">
    <property type="term" value="P:chorismate biosynthetic process"/>
    <property type="evidence" value="ECO:0007669"/>
    <property type="project" value="UniProtKB-UniRule"/>
</dbReference>
<dbReference type="CDD" id="cd08195">
    <property type="entry name" value="DHQS"/>
    <property type="match status" value="1"/>
</dbReference>
<proteinExistence type="predicted"/>
<dbReference type="SUPFAM" id="SSF56796">
    <property type="entry name" value="Dehydroquinate synthase-like"/>
    <property type="match status" value="1"/>
</dbReference>
<dbReference type="Pfam" id="PF24621">
    <property type="entry name" value="DHQS_C"/>
    <property type="match status" value="1"/>
</dbReference>
<evidence type="ECO:0000256" key="8">
    <source>
        <dbReference type="ARBA" id="ARBA00023027"/>
    </source>
</evidence>
<evidence type="ECO:0000256" key="9">
    <source>
        <dbReference type="ARBA" id="ARBA00023239"/>
    </source>
</evidence>
<dbReference type="OrthoDB" id="9806583at2"/>
<dbReference type="GO" id="GO:0005737">
    <property type="term" value="C:cytoplasm"/>
    <property type="evidence" value="ECO:0007669"/>
    <property type="project" value="InterPro"/>
</dbReference>
<dbReference type="NCBIfam" id="TIGR01357">
    <property type="entry name" value="aroB"/>
    <property type="match status" value="1"/>
</dbReference>
<keyword evidence="15" id="KW-1185">Reference proteome</keyword>
<gene>
    <name evidence="14" type="ORF">Lupro_01020</name>
</gene>
<evidence type="ECO:0000313" key="15">
    <source>
        <dbReference type="Proteomes" id="UP000059672"/>
    </source>
</evidence>
<evidence type="ECO:0000256" key="7">
    <source>
        <dbReference type="ARBA" id="ARBA00022833"/>
    </source>
</evidence>
<dbReference type="PIRSF" id="PIRSF001455">
    <property type="entry name" value="DHQ_synth"/>
    <property type="match status" value="1"/>
</dbReference>
<feature type="domain" description="3-dehydroquinate synthase N-terminal" evidence="12">
    <location>
        <begin position="62"/>
        <end position="174"/>
    </location>
</feature>
<reference evidence="14 15" key="2">
    <citation type="journal article" date="2016" name="Int. J. Syst. Evol. Microbiol.">
        <title>Lutibacter profundi sp. nov., isolated from a deep-sea hydrothermal system on the Arctic Mid-Ocean Ridge and emended description of the genus Lutibacter.</title>
        <authorList>
            <person name="Le Moine Bauer S."/>
            <person name="Roalkvam I."/>
            <person name="Steen I.H."/>
            <person name="Dahle H."/>
        </authorList>
    </citation>
    <scope>NUCLEOTIDE SEQUENCE [LARGE SCALE GENOMIC DNA]</scope>
    <source>
        <strain evidence="14 15">LP1</strain>
    </source>
</reference>
<name>A0A0X8G597_9FLAO</name>
<organism evidence="14 15">
    <name type="scientific">Lutibacter profundi</name>
    <dbReference type="NCBI Taxonomy" id="1622118"/>
    <lineage>
        <taxon>Bacteria</taxon>
        <taxon>Pseudomonadati</taxon>
        <taxon>Bacteroidota</taxon>
        <taxon>Flavobacteriia</taxon>
        <taxon>Flavobacteriales</taxon>
        <taxon>Flavobacteriaceae</taxon>
        <taxon>Lutibacter</taxon>
    </lineage>
</organism>
<dbReference type="InterPro" id="IPR030963">
    <property type="entry name" value="DHQ_synth_fam"/>
</dbReference>
<accession>A0A0X8G597</accession>
<dbReference type="AlphaFoldDB" id="A0A0X8G597"/>
<evidence type="ECO:0000259" key="12">
    <source>
        <dbReference type="Pfam" id="PF01761"/>
    </source>
</evidence>
<keyword evidence="5" id="KW-0479">Metal-binding</keyword>
<evidence type="ECO:0000259" key="13">
    <source>
        <dbReference type="Pfam" id="PF24621"/>
    </source>
</evidence>
<keyword evidence="7" id="KW-0862">Zinc</keyword>
<evidence type="ECO:0000256" key="6">
    <source>
        <dbReference type="ARBA" id="ARBA00022741"/>
    </source>
</evidence>
<feature type="domain" description="3-dehydroquinate synthase C-terminal" evidence="13">
    <location>
        <begin position="176"/>
        <end position="319"/>
    </location>
</feature>
<evidence type="ECO:0000256" key="5">
    <source>
        <dbReference type="ARBA" id="ARBA00022723"/>
    </source>
</evidence>
<dbReference type="GO" id="GO:0003856">
    <property type="term" value="F:3-dehydroquinate synthase activity"/>
    <property type="evidence" value="ECO:0007669"/>
    <property type="project" value="UniProtKB-UniRule"/>
</dbReference>
<keyword evidence="10" id="KW-0170">Cobalt</keyword>
<evidence type="ECO:0000256" key="4">
    <source>
        <dbReference type="ARBA" id="ARBA00003485"/>
    </source>
</evidence>
<dbReference type="PANTHER" id="PTHR43622:SF1">
    <property type="entry name" value="3-DEHYDROQUINATE SYNTHASE"/>
    <property type="match status" value="1"/>
</dbReference>
<evidence type="ECO:0000313" key="14">
    <source>
        <dbReference type="EMBL" id="AMC09923.1"/>
    </source>
</evidence>
<evidence type="ECO:0000256" key="1">
    <source>
        <dbReference type="ARBA" id="ARBA00001911"/>
    </source>
</evidence>
<comment type="cofactor">
    <cofactor evidence="1">
        <name>NAD(+)</name>
        <dbReference type="ChEBI" id="CHEBI:57540"/>
    </cofactor>
</comment>
<dbReference type="Gene3D" id="3.40.50.1970">
    <property type="match status" value="1"/>
</dbReference>
<keyword evidence="9" id="KW-0456">Lyase</keyword>
<dbReference type="EMBL" id="CP013355">
    <property type="protein sequence ID" value="AMC09923.1"/>
    <property type="molecule type" value="Genomic_DNA"/>
</dbReference>
<dbReference type="Pfam" id="PF01761">
    <property type="entry name" value="DHQ_synthase"/>
    <property type="match status" value="1"/>
</dbReference>
<dbReference type="PATRIC" id="fig|1622118.3.peg.207"/>
<keyword evidence="6" id="KW-0547">Nucleotide-binding</keyword>
<keyword evidence="8" id="KW-0520">NAD</keyword>
<evidence type="ECO:0000256" key="10">
    <source>
        <dbReference type="ARBA" id="ARBA00023285"/>
    </source>
</evidence>
<dbReference type="Gene3D" id="1.20.1090.10">
    <property type="entry name" value="Dehydroquinate synthase-like - alpha domain"/>
    <property type="match status" value="1"/>
</dbReference>
<dbReference type="InterPro" id="IPR030960">
    <property type="entry name" value="DHQS/DOIS_N"/>
</dbReference>
<dbReference type="EC" id="4.2.3.4" evidence="11"/>
<dbReference type="GO" id="GO:0009073">
    <property type="term" value="P:aromatic amino acid family biosynthetic process"/>
    <property type="evidence" value="ECO:0007669"/>
    <property type="project" value="InterPro"/>
</dbReference>
<comment type="cofactor">
    <cofactor evidence="3">
        <name>Zn(2+)</name>
        <dbReference type="ChEBI" id="CHEBI:29105"/>
    </cofactor>
</comment>
<dbReference type="InterPro" id="IPR016037">
    <property type="entry name" value="DHQ_synth_AroB"/>
</dbReference>
<dbReference type="STRING" id="1622118.Lupro_01020"/>
<dbReference type="FunFam" id="3.40.50.1970:FF:000007">
    <property type="entry name" value="Pentafunctional AROM polypeptide"/>
    <property type="match status" value="1"/>
</dbReference>
<evidence type="ECO:0000256" key="3">
    <source>
        <dbReference type="ARBA" id="ARBA00001947"/>
    </source>
</evidence>
<comment type="function">
    <text evidence="4">Catalyzes the conversion of 3-deoxy-D-arabino-heptulosonate 7-phosphate (DAHP) to dehydroquinate (DHQ).</text>
</comment>
<dbReference type="GO" id="GO:0000166">
    <property type="term" value="F:nucleotide binding"/>
    <property type="evidence" value="ECO:0007669"/>
    <property type="project" value="UniProtKB-KW"/>
</dbReference>
<dbReference type="RefSeq" id="WP_068205641.1">
    <property type="nucleotide sequence ID" value="NZ_CP013355.1"/>
</dbReference>
<dbReference type="KEGG" id="lut:Lupro_01020"/>